<reference evidence="2" key="1">
    <citation type="submission" date="2021-01" db="EMBL/GenBank/DDBJ databases">
        <authorList>
            <person name="Corre E."/>
            <person name="Pelletier E."/>
            <person name="Niang G."/>
            <person name="Scheremetjew M."/>
            <person name="Finn R."/>
            <person name="Kale V."/>
            <person name="Holt S."/>
            <person name="Cochrane G."/>
            <person name="Meng A."/>
            <person name="Brown T."/>
            <person name="Cohen L."/>
        </authorList>
    </citation>
    <scope>NUCLEOTIDE SEQUENCE</scope>
    <source>
        <strain evidence="2">CCAP 1951/1</strain>
    </source>
</reference>
<sequence length="115" mass="13123">MSRAWIALLVVCAMLALCTSAKECRPGPDRHVWKHEKGSFRKQPNGRDWQEVNNDGTLGSLFRQIHQEGTAVVIRNDEREVELLLRDDLCGIKNKGEQQFQQLYGGGWVRIVDCT</sequence>
<keyword evidence="1" id="KW-0732">Signal</keyword>
<proteinExistence type="predicted"/>
<gene>
    <name evidence="2" type="ORF">NDES1114_LOCUS31097</name>
</gene>
<accession>A0A7S1QTA1</accession>
<dbReference type="AlphaFoldDB" id="A0A7S1QTA1"/>
<name>A0A7S1QTA1_NEODS</name>
<dbReference type="EMBL" id="HBGF01046487">
    <property type="protein sequence ID" value="CAD9147668.1"/>
    <property type="molecule type" value="Transcribed_RNA"/>
</dbReference>
<evidence type="ECO:0000313" key="2">
    <source>
        <dbReference type="EMBL" id="CAD9147668.1"/>
    </source>
</evidence>
<protein>
    <submittedName>
        <fullName evidence="2">Uncharacterized protein</fullName>
    </submittedName>
</protein>
<feature type="signal peptide" evidence="1">
    <location>
        <begin position="1"/>
        <end position="21"/>
    </location>
</feature>
<evidence type="ECO:0000256" key="1">
    <source>
        <dbReference type="SAM" id="SignalP"/>
    </source>
</evidence>
<organism evidence="2">
    <name type="scientific">Neobodo designis</name>
    <name type="common">Flagellated protozoan</name>
    <name type="synonym">Bodo designis</name>
    <dbReference type="NCBI Taxonomy" id="312471"/>
    <lineage>
        <taxon>Eukaryota</taxon>
        <taxon>Discoba</taxon>
        <taxon>Euglenozoa</taxon>
        <taxon>Kinetoplastea</taxon>
        <taxon>Metakinetoplastina</taxon>
        <taxon>Neobodonida</taxon>
        <taxon>Neobodo</taxon>
    </lineage>
</organism>
<feature type="chain" id="PRO_5030958582" evidence="1">
    <location>
        <begin position="22"/>
        <end position="115"/>
    </location>
</feature>